<keyword evidence="4" id="KW-1185">Reference proteome</keyword>
<keyword evidence="1" id="KW-0732">Signal</keyword>
<dbReference type="RefSeq" id="WP_038528859.1">
    <property type="nucleotide sequence ID" value="NZ_HG315671.1"/>
</dbReference>
<evidence type="ECO:0000259" key="2">
    <source>
        <dbReference type="PROSITE" id="PS51549"/>
    </source>
</evidence>
<gene>
    <name evidence="3" type="ORF">BN863_13240</name>
</gene>
<dbReference type="InterPro" id="IPR019545">
    <property type="entry name" value="DM13_domain"/>
</dbReference>
<organism evidence="3 4">
    <name type="scientific">Formosa agariphila (strain DSM 15362 / KCTC 12365 / LMG 23005 / KMM 3901 / M-2Alg 35-1)</name>
    <dbReference type="NCBI Taxonomy" id="1347342"/>
    <lineage>
        <taxon>Bacteria</taxon>
        <taxon>Pseudomonadati</taxon>
        <taxon>Bacteroidota</taxon>
        <taxon>Flavobacteriia</taxon>
        <taxon>Flavobacteriales</taxon>
        <taxon>Flavobacteriaceae</taxon>
        <taxon>Formosa</taxon>
    </lineage>
</organism>
<dbReference type="PROSITE" id="PS51257">
    <property type="entry name" value="PROKAR_LIPOPROTEIN"/>
    <property type="match status" value="1"/>
</dbReference>
<evidence type="ECO:0000313" key="3">
    <source>
        <dbReference type="EMBL" id="CDF79036.1"/>
    </source>
</evidence>
<dbReference type="AlphaFoldDB" id="T2KKT0"/>
<dbReference type="HOGENOM" id="CLU_089192_1_1_10"/>
<feature type="signal peptide" evidence="1">
    <location>
        <begin position="1"/>
        <end position="24"/>
    </location>
</feature>
<proteinExistence type="predicted"/>
<dbReference type="PATRIC" id="fig|1347342.6.peg.1333"/>
<evidence type="ECO:0000256" key="1">
    <source>
        <dbReference type="SAM" id="SignalP"/>
    </source>
</evidence>
<name>T2KKT0_FORAG</name>
<dbReference type="PROSITE" id="PS51549">
    <property type="entry name" value="DM13"/>
    <property type="match status" value="1"/>
</dbReference>
<reference evidence="3 4" key="1">
    <citation type="journal article" date="2013" name="Appl. Environ. Microbiol.">
        <title>The genome of the alga-associated marine flavobacterium Formosa agariphila KMM 3901T reveals a broad potential for degradation of algal polysaccharides.</title>
        <authorList>
            <person name="Mann A.J."/>
            <person name="Hahnke R.L."/>
            <person name="Huang S."/>
            <person name="Werner J."/>
            <person name="Xing P."/>
            <person name="Barbeyron T."/>
            <person name="Huettel B."/>
            <person name="Stueber K."/>
            <person name="Reinhardt R."/>
            <person name="Harder J."/>
            <person name="Gloeckner F.O."/>
            <person name="Amann R.I."/>
            <person name="Teeling H."/>
        </authorList>
    </citation>
    <scope>NUCLEOTIDE SEQUENCE [LARGE SCALE GENOMIC DNA]</scope>
    <source>
        <strain evidence="4">DSM 15362 / KCTC 12365 / LMG 23005 / KMM 3901</strain>
    </source>
</reference>
<accession>T2KKT0</accession>
<dbReference type="Pfam" id="PF10517">
    <property type="entry name" value="DM13"/>
    <property type="match status" value="1"/>
</dbReference>
<sequence length="137" mass="15125">MKLKFLILLLLAMFLASCSSNDDASANNSDMEQENEEITEVVGDFVSSAHPTSGIATVSADRKTLTLTNFKSDSGPLLELYLSTNLQVEDYISLGVLKGLDGNYTYQIPNNTDIETYNYVIVWCVDFSVNFGYAVLE</sequence>
<dbReference type="STRING" id="1347342.BN863_13240"/>
<feature type="domain" description="DM13" evidence="2">
    <location>
        <begin position="39"/>
        <end position="137"/>
    </location>
</feature>
<dbReference type="EMBL" id="HG315671">
    <property type="protein sequence ID" value="CDF79036.1"/>
    <property type="molecule type" value="Genomic_DNA"/>
</dbReference>
<feature type="chain" id="PRO_5004602795" evidence="1">
    <location>
        <begin position="25"/>
        <end position="137"/>
    </location>
</feature>
<dbReference type="Proteomes" id="UP000016160">
    <property type="component" value="Chromosome"/>
</dbReference>
<protein>
    <submittedName>
        <fullName evidence="3">Electron transfer DM13</fullName>
    </submittedName>
</protein>
<dbReference type="eggNOG" id="COG1672">
    <property type="taxonomic scope" value="Bacteria"/>
</dbReference>
<evidence type="ECO:0000313" key="4">
    <source>
        <dbReference type="Proteomes" id="UP000016160"/>
    </source>
</evidence>
<dbReference type="OrthoDB" id="155521at2"/>